<dbReference type="OrthoDB" id="2444835at2759"/>
<evidence type="ECO:0000313" key="4">
    <source>
        <dbReference type="Proteomes" id="UP000789396"/>
    </source>
</evidence>
<feature type="compositionally biased region" description="Polar residues" evidence="1">
    <location>
        <begin position="236"/>
        <end position="258"/>
    </location>
</feature>
<reference evidence="3" key="1">
    <citation type="submission" date="2021-06" db="EMBL/GenBank/DDBJ databases">
        <authorList>
            <person name="Kallberg Y."/>
            <person name="Tangrot J."/>
            <person name="Rosling A."/>
        </authorList>
    </citation>
    <scope>NUCLEOTIDE SEQUENCE</scope>
    <source>
        <strain evidence="3">IN212</strain>
    </source>
</reference>
<sequence length="452" mass="51439">MAPNETKSEDLKEKKFILMRLKEEWELARHNLTKRKSLMLGHVSAASLTVLIGICLFIILEYNATNKILKIATSSVTAAGGVLALIKAIMDKATANKEHLTKMIQVIKGNEKEGSLQVIDIKDDELKDIKTERHENYIKFLARINYLIRLERRIGVWFVILMSLLVIILAIITIFVSVSPIDIPIPNLSQYLAISIIVGGSLWLINIILSHLIEFFEILSGFHWGYADSENESADVKNTTSPEDGNTTSSGVANNTSPGDEYYKINKYLKDNLGSEKQKEKEAVYYRASVILAEKSVIRGKHKEIKPSEFEKKLYETINKHTKEDVNLDDILKDLKNSKHDKKNLINIERKLIINLAKNIADEIPNENKDSRIYQKYKIYKTENDDEAMQLIEDMKLTQRHNNEIRRLLCGLEHDLADIIIEGDEGRTTLECQVTTLGSQETTLESQETNIG</sequence>
<evidence type="ECO:0000256" key="1">
    <source>
        <dbReference type="SAM" id="MobiDB-lite"/>
    </source>
</evidence>
<proteinExistence type="predicted"/>
<feature type="transmembrane region" description="Helical" evidence="2">
    <location>
        <begin position="38"/>
        <end position="59"/>
    </location>
</feature>
<feature type="transmembrane region" description="Helical" evidence="2">
    <location>
        <begin position="188"/>
        <end position="209"/>
    </location>
</feature>
<accession>A0A9N9HMG8</accession>
<evidence type="ECO:0000256" key="2">
    <source>
        <dbReference type="SAM" id="Phobius"/>
    </source>
</evidence>
<protein>
    <submittedName>
        <fullName evidence="3">15095_t:CDS:1</fullName>
    </submittedName>
</protein>
<comment type="caution">
    <text evidence="3">The sequence shown here is derived from an EMBL/GenBank/DDBJ whole genome shotgun (WGS) entry which is preliminary data.</text>
</comment>
<feature type="non-terminal residue" evidence="3">
    <location>
        <position position="452"/>
    </location>
</feature>
<name>A0A9N9HMG8_9GLOM</name>
<feature type="transmembrane region" description="Helical" evidence="2">
    <location>
        <begin position="154"/>
        <end position="176"/>
    </location>
</feature>
<dbReference type="Proteomes" id="UP000789396">
    <property type="component" value="Unassembled WGS sequence"/>
</dbReference>
<keyword evidence="4" id="KW-1185">Reference proteome</keyword>
<keyword evidence="2" id="KW-1133">Transmembrane helix</keyword>
<organism evidence="3 4">
    <name type="scientific">Racocetra fulgida</name>
    <dbReference type="NCBI Taxonomy" id="60492"/>
    <lineage>
        <taxon>Eukaryota</taxon>
        <taxon>Fungi</taxon>
        <taxon>Fungi incertae sedis</taxon>
        <taxon>Mucoromycota</taxon>
        <taxon>Glomeromycotina</taxon>
        <taxon>Glomeromycetes</taxon>
        <taxon>Diversisporales</taxon>
        <taxon>Gigasporaceae</taxon>
        <taxon>Racocetra</taxon>
    </lineage>
</organism>
<evidence type="ECO:0000313" key="3">
    <source>
        <dbReference type="EMBL" id="CAG8693426.1"/>
    </source>
</evidence>
<dbReference type="AlphaFoldDB" id="A0A9N9HMG8"/>
<dbReference type="EMBL" id="CAJVPZ010019316">
    <property type="protein sequence ID" value="CAG8693426.1"/>
    <property type="molecule type" value="Genomic_DNA"/>
</dbReference>
<keyword evidence="2" id="KW-0812">Transmembrane</keyword>
<keyword evidence="2" id="KW-0472">Membrane</keyword>
<feature type="region of interest" description="Disordered" evidence="1">
    <location>
        <begin position="233"/>
        <end position="258"/>
    </location>
</feature>
<gene>
    <name evidence="3" type="ORF">RFULGI_LOCUS10099</name>
</gene>